<dbReference type="Pfam" id="PF02674">
    <property type="entry name" value="Colicin_V"/>
    <property type="match status" value="1"/>
</dbReference>
<evidence type="ECO:0000313" key="6">
    <source>
        <dbReference type="EMBL" id="MFC3810636.1"/>
    </source>
</evidence>
<comment type="caution">
    <text evidence="6">The sequence shown here is derived from an EMBL/GenBank/DDBJ whole genome shotgun (WGS) entry which is preliminary data.</text>
</comment>
<keyword evidence="2 5" id="KW-0812">Transmembrane</keyword>
<dbReference type="RefSeq" id="WP_379836917.1">
    <property type="nucleotide sequence ID" value="NZ_JBHRYQ010000001.1"/>
</dbReference>
<feature type="transmembrane region" description="Helical" evidence="5">
    <location>
        <begin position="24"/>
        <end position="44"/>
    </location>
</feature>
<dbReference type="EMBL" id="JBHRYQ010000001">
    <property type="protein sequence ID" value="MFC3810636.1"/>
    <property type="molecule type" value="Genomic_DNA"/>
</dbReference>
<dbReference type="PANTHER" id="PTHR37306">
    <property type="entry name" value="COLICIN V PRODUCTION PROTEIN"/>
    <property type="match status" value="1"/>
</dbReference>
<keyword evidence="4 5" id="KW-0472">Membrane</keyword>
<keyword evidence="7" id="KW-1185">Reference proteome</keyword>
<evidence type="ECO:0000256" key="5">
    <source>
        <dbReference type="SAM" id="Phobius"/>
    </source>
</evidence>
<evidence type="ECO:0000256" key="3">
    <source>
        <dbReference type="ARBA" id="ARBA00022989"/>
    </source>
</evidence>
<feature type="transmembrane region" description="Helical" evidence="5">
    <location>
        <begin position="102"/>
        <end position="124"/>
    </location>
</feature>
<dbReference type="InterPro" id="IPR003825">
    <property type="entry name" value="Colicin-V_CvpA"/>
</dbReference>
<dbReference type="PANTHER" id="PTHR37306:SF1">
    <property type="entry name" value="COLICIN V PRODUCTION PROTEIN"/>
    <property type="match status" value="1"/>
</dbReference>
<sequence length="187" mass="21157">MAIIDLILLVPILMGAFNGYRKGLLMEIIGISAFVVAIVIGFKFLSLGTELLSSFISNDTLKGISPYMSFLVIIFLTIFMIRKVGWLMRKALRMTFLGTLDGALGALLGGFTVMFVMSVFIWLLSKTPITFPESWMKENHFYAYVEVFAPSVISKILDWLPFGGNWVEYLDLIKEKFEYAKPLLNDQ</sequence>
<name>A0ABV7YX19_9BACT</name>
<comment type="subcellular location">
    <subcellularLocation>
        <location evidence="1">Membrane</location>
        <topology evidence="1">Multi-pass membrane protein</topology>
    </subcellularLocation>
</comment>
<dbReference type="Proteomes" id="UP001595616">
    <property type="component" value="Unassembled WGS sequence"/>
</dbReference>
<protein>
    <submittedName>
        <fullName evidence="6">CvpA family protein</fullName>
    </submittedName>
</protein>
<accession>A0ABV7YX19</accession>
<organism evidence="6 7">
    <name type="scientific">Lacihabitans lacunae</name>
    <dbReference type="NCBI Taxonomy" id="1028214"/>
    <lineage>
        <taxon>Bacteria</taxon>
        <taxon>Pseudomonadati</taxon>
        <taxon>Bacteroidota</taxon>
        <taxon>Cytophagia</taxon>
        <taxon>Cytophagales</taxon>
        <taxon>Leadbetterellaceae</taxon>
        <taxon>Lacihabitans</taxon>
    </lineage>
</organism>
<evidence type="ECO:0000313" key="7">
    <source>
        <dbReference type="Proteomes" id="UP001595616"/>
    </source>
</evidence>
<evidence type="ECO:0000256" key="4">
    <source>
        <dbReference type="ARBA" id="ARBA00023136"/>
    </source>
</evidence>
<evidence type="ECO:0000256" key="1">
    <source>
        <dbReference type="ARBA" id="ARBA00004141"/>
    </source>
</evidence>
<feature type="transmembrane region" description="Helical" evidence="5">
    <location>
        <begin position="64"/>
        <end position="81"/>
    </location>
</feature>
<keyword evidence="3 5" id="KW-1133">Transmembrane helix</keyword>
<evidence type="ECO:0000256" key="2">
    <source>
        <dbReference type="ARBA" id="ARBA00022692"/>
    </source>
</evidence>
<gene>
    <name evidence="6" type="ORF">ACFOOI_08225</name>
</gene>
<proteinExistence type="predicted"/>
<reference evidence="7" key="1">
    <citation type="journal article" date="2019" name="Int. J. Syst. Evol. Microbiol.">
        <title>The Global Catalogue of Microorganisms (GCM) 10K type strain sequencing project: providing services to taxonomists for standard genome sequencing and annotation.</title>
        <authorList>
            <consortium name="The Broad Institute Genomics Platform"/>
            <consortium name="The Broad Institute Genome Sequencing Center for Infectious Disease"/>
            <person name="Wu L."/>
            <person name="Ma J."/>
        </authorList>
    </citation>
    <scope>NUCLEOTIDE SEQUENCE [LARGE SCALE GENOMIC DNA]</scope>
    <source>
        <strain evidence="7">CECT 7956</strain>
    </source>
</reference>